<name>A0AA39NXI2_9AGAR</name>
<comment type="caution">
    <text evidence="1">The sequence shown here is derived from an EMBL/GenBank/DDBJ whole genome shotgun (WGS) entry which is preliminary data.</text>
</comment>
<proteinExistence type="predicted"/>
<sequence length="269" mass="30458">MQFSNTPGEDHFSMFEKYYSMDDAKLDLMYTNTELGDRVYVDYSSVIRDTPPELLYICKIVQAMMVLPIQDEYWYMLEHAVLSPRGELYLRYSVHESNGSVTEPPFLPAYADTLSIAQAYYKFRFPIDITNIAALELCAGTLQAVVTAGALSPLEAYLVPAAADTMVAVHAIGQANSRYLHLAHKTDLAAECVARGMWSLVEMVSDGKDMEDNMHREVACTAWYYRPGYGLVSGVETDEETKKTYYREIIRWFADDSDDSDDSEDEADE</sequence>
<evidence type="ECO:0000313" key="2">
    <source>
        <dbReference type="Proteomes" id="UP001175227"/>
    </source>
</evidence>
<keyword evidence="2" id="KW-1185">Reference proteome</keyword>
<dbReference type="AlphaFoldDB" id="A0AA39NXI2"/>
<gene>
    <name evidence="1" type="ORF">IW261DRAFT_1502900</name>
</gene>
<reference evidence="1" key="1">
    <citation type="submission" date="2023-06" db="EMBL/GenBank/DDBJ databases">
        <authorList>
            <consortium name="Lawrence Berkeley National Laboratory"/>
            <person name="Ahrendt S."/>
            <person name="Sahu N."/>
            <person name="Indic B."/>
            <person name="Wong-Bajracharya J."/>
            <person name="Merenyi Z."/>
            <person name="Ke H.-M."/>
            <person name="Monk M."/>
            <person name="Kocsube S."/>
            <person name="Drula E."/>
            <person name="Lipzen A."/>
            <person name="Balint B."/>
            <person name="Henrissat B."/>
            <person name="Andreopoulos B."/>
            <person name="Martin F.M."/>
            <person name="Harder C.B."/>
            <person name="Rigling D."/>
            <person name="Ford K.L."/>
            <person name="Foster G.D."/>
            <person name="Pangilinan J."/>
            <person name="Papanicolaou A."/>
            <person name="Barry K."/>
            <person name="LaButti K."/>
            <person name="Viragh M."/>
            <person name="Koriabine M."/>
            <person name="Yan M."/>
            <person name="Riley R."/>
            <person name="Champramary S."/>
            <person name="Plett K.L."/>
            <person name="Tsai I.J."/>
            <person name="Slot J."/>
            <person name="Sipos G."/>
            <person name="Plett J."/>
            <person name="Nagy L.G."/>
            <person name="Grigoriev I.V."/>
        </authorList>
    </citation>
    <scope>NUCLEOTIDE SEQUENCE</scope>
    <source>
        <strain evidence="1">ICMP 16352</strain>
    </source>
</reference>
<dbReference type="EMBL" id="JAUEPR010000031">
    <property type="protein sequence ID" value="KAK0473695.1"/>
    <property type="molecule type" value="Genomic_DNA"/>
</dbReference>
<evidence type="ECO:0000313" key="1">
    <source>
        <dbReference type="EMBL" id="KAK0473695.1"/>
    </source>
</evidence>
<organism evidence="1 2">
    <name type="scientific">Armillaria novae-zelandiae</name>
    <dbReference type="NCBI Taxonomy" id="153914"/>
    <lineage>
        <taxon>Eukaryota</taxon>
        <taxon>Fungi</taxon>
        <taxon>Dikarya</taxon>
        <taxon>Basidiomycota</taxon>
        <taxon>Agaricomycotina</taxon>
        <taxon>Agaricomycetes</taxon>
        <taxon>Agaricomycetidae</taxon>
        <taxon>Agaricales</taxon>
        <taxon>Marasmiineae</taxon>
        <taxon>Physalacriaceae</taxon>
        <taxon>Armillaria</taxon>
    </lineage>
</organism>
<accession>A0AA39NXI2</accession>
<protein>
    <submittedName>
        <fullName evidence="1">Uncharacterized protein</fullName>
    </submittedName>
</protein>
<dbReference type="Proteomes" id="UP001175227">
    <property type="component" value="Unassembled WGS sequence"/>
</dbReference>